<protein>
    <recommendedName>
        <fullName evidence="4">RING-CH-type domain-containing protein</fullName>
    </recommendedName>
</protein>
<evidence type="ECO:0000313" key="6">
    <source>
        <dbReference type="Proteomes" id="UP000694892"/>
    </source>
</evidence>
<evidence type="ECO:0000256" key="1">
    <source>
        <dbReference type="ARBA" id="ARBA00022723"/>
    </source>
</evidence>
<evidence type="ECO:0000256" key="3">
    <source>
        <dbReference type="ARBA" id="ARBA00022833"/>
    </source>
</evidence>
<accession>A0A974D1Y3</accession>
<keyword evidence="3" id="KW-0862">Zinc</keyword>
<dbReference type="InterPro" id="IPR013083">
    <property type="entry name" value="Znf_RING/FYVE/PHD"/>
</dbReference>
<dbReference type="Proteomes" id="UP000694892">
    <property type="component" value="Chromosome 4S"/>
</dbReference>
<proteinExistence type="predicted"/>
<dbReference type="AlphaFoldDB" id="A0A974D1Y3"/>
<dbReference type="SUPFAM" id="SSF57850">
    <property type="entry name" value="RING/U-box"/>
    <property type="match status" value="1"/>
</dbReference>
<evidence type="ECO:0000259" key="4">
    <source>
        <dbReference type="Pfam" id="PF12906"/>
    </source>
</evidence>
<dbReference type="GO" id="GO:0008270">
    <property type="term" value="F:zinc ion binding"/>
    <property type="evidence" value="ECO:0007669"/>
    <property type="project" value="UniProtKB-KW"/>
</dbReference>
<keyword evidence="1" id="KW-0479">Metal-binding</keyword>
<dbReference type="Gene3D" id="3.30.40.10">
    <property type="entry name" value="Zinc/RING finger domain, C3HC4 (zinc finger)"/>
    <property type="match status" value="1"/>
</dbReference>
<feature type="domain" description="RING-CH-type" evidence="4">
    <location>
        <begin position="22"/>
        <end position="67"/>
    </location>
</feature>
<evidence type="ECO:0000313" key="5">
    <source>
        <dbReference type="EMBL" id="OCT82881.1"/>
    </source>
</evidence>
<reference evidence="6" key="1">
    <citation type="journal article" date="2016" name="Nature">
        <title>Genome evolution in the allotetraploid frog Xenopus laevis.</title>
        <authorList>
            <person name="Session A.M."/>
            <person name="Uno Y."/>
            <person name="Kwon T."/>
            <person name="Chapman J.A."/>
            <person name="Toyoda A."/>
            <person name="Takahashi S."/>
            <person name="Fukui A."/>
            <person name="Hikosaka A."/>
            <person name="Suzuki A."/>
            <person name="Kondo M."/>
            <person name="van Heeringen S.J."/>
            <person name="Quigley I."/>
            <person name="Heinz S."/>
            <person name="Ogino H."/>
            <person name="Ochi H."/>
            <person name="Hellsten U."/>
            <person name="Lyons J.B."/>
            <person name="Simakov O."/>
            <person name="Putnam N."/>
            <person name="Stites J."/>
            <person name="Kuroki Y."/>
            <person name="Tanaka T."/>
            <person name="Michiue T."/>
            <person name="Watanabe M."/>
            <person name="Bogdanovic O."/>
            <person name="Lister R."/>
            <person name="Georgiou G."/>
            <person name="Paranjpe S.S."/>
            <person name="van Kruijsbergen I."/>
            <person name="Shu S."/>
            <person name="Carlson J."/>
            <person name="Kinoshita T."/>
            <person name="Ohta Y."/>
            <person name="Mawaribuchi S."/>
            <person name="Jenkins J."/>
            <person name="Grimwood J."/>
            <person name="Schmutz J."/>
            <person name="Mitros T."/>
            <person name="Mozaffari S.V."/>
            <person name="Suzuki Y."/>
            <person name="Haramoto Y."/>
            <person name="Yamamoto T.S."/>
            <person name="Takagi C."/>
            <person name="Heald R."/>
            <person name="Miller K."/>
            <person name="Haudenschild C."/>
            <person name="Kitzman J."/>
            <person name="Nakayama T."/>
            <person name="Izutsu Y."/>
            <person name="Robert J."/>
            <person name="Fortriede J."/>
            <person name="Burns K."/>
            <person name="Lotay V."/>
            <person name="Karimi K."/>
            <person name="Yasuoka Y."/>
            <person name="Dichmann D.S."/>
            <person name="Flajnik M.F."/>
            <person name="Houston D.W."/>
            <person name="Shendure J."/>
            <person name="DuPasquier L."/>
            <person name="Vize P.D."/>
            <person name="Zorn A.M."/>
            <person name="Ito M."/>
            <person name="Marcotte E.M."/>
            <person name="Wallingford J.B."/>
            <person name="Ito Y."/>
            <person name="Asashima M."/>
            <person name="Ueno N."/>
            <person name="Matsuda Y."/>
            <person name="Veenstra G.J."/>
            <person name="Fujiyama A."/>
            <person name="Harland R.M."/>
            <person name="Taira M."/>
            <person name="Rokhsar D.S."/>
        </authorList>
    </citation>
    <scope>NUCLEOTIDE SEQUENCE [LARGE SCALE GENOMIC DNA]</scope>
    <source>
        <strain evidence="6">J</strain>
    </source>
</reference>
<sequence>MKEELSSRSVEERSKWLDLRECFIIQDGQDELHHFCDCKDLIAHQNCLLKWIQKGTGNEDPQRCKACTAKSSAEELMEFMNKLSGWQICKEEYMG</sequence>
<dbReference type="InterPro" id="IPR011016">
    <property type="entry name" value="Znf_RING-CH"/>
</dbReference>
<organism evidence="5 6">
    <name type="scientific">Xenopus laevis</name>
    <name type="common">African clawed frog</name>
    <dbReference type="NCBI Taxonomy" id="8355"/>
    <lineage>
        <taxon>Eukaryota</taxon>
        <taxon>Metazoa</taxon>
        <taxon>Chordata</taxon>
        <taxon>Craniata</taxon>
        <taxon>Vertebrata</taxon>
        <taxon>Euteleostomi</taxon>
        <taxon>Amphibia</taxon>
        <taxon>Batrachia</taxon>
        <taxon>Anura</taxon>
        <taxon>Pipoidea</taxon>
        <taxon>Pipidae</taxon>
        <taxon>Xenopodinae</taxon>
        <taxon>Xenopus</taxon>
        <taxon>Xenopus</taxon>
    </lineage>
</organism>
<dbReference type="EMBL" id="CM004473">
    <property type="protein sequence ID" value="OCT82881.1"/>
    <property type="molecule type" value="Genomic_DNA"/>
</dbReference>
<name>A0A974D1Y3_XENLA</name>
<gene>
    <name evidence="5" type="ORF">XELAEV_18025416mg</name>
</gene>
<dbReference type="Pfam" id="PF12906">
    <property type="entry name" value="RINGv"/>
    <property type="match status" value="1"/>
</dbReference>
<evidence type="ECO:0000256" key="2">
    <source>
        <dbReference type="ARBA" id="ARBA00022771"/>
    </source>
</evidence>
<keyword evidence="2" id="KW-0863">Zinc-finger</keyword>